<dbReference type="Proteomes" id="UP001249851">
    <property type="component" value="Unassembled WGS sequence"/>
</dbReference>
<feature type="compositionally biased region" description="Basic and acidic residues" evidence="1">
    <location>
        <begin position="843"/>
        <end position="857"/>
    </location>
</feature>
<dbReference type="InterPro" id="IPR027876">
    <property type="entry name" value="DUF4550"/>
</dbReference>
<dbReference type="AlphaFoldDB" id="A0AAD9PRZ5"/>
<evidence type="ECO:0000313" key="3">
    <source>
        <dbReference type="EMBL" id="KAK2547980.1"/>
    </source>
</evidence>
<reference evidence="3" key="2">
    <citation type="journal article" date="2023" name="Science">
        <title>Genomic signatures of disease resistance in endangered staghorn corals.</title>
        <authorList>
            <person name="Vollmer S.V."/>
            <person name="Selwyn J.D."/>
            <person name="Despard B.A."/>
            <person name="Roesel C.L."/>
        </authorList>
    </citation>
    <scope>NUCLEOTIDE SEQUENCE</scope>
    <source>
        <strain evidence="3">K2</strain>
    </source>
</reference>
<keyword evidence="4" id="KW-1185">Reference proteome</keyword>
<feature type="region of interest" description="Disordered" evidence="1">
    <location>
        <begin position="181"/>
        <end position="225"/>
    </location>
</feature>
<evidence type="ECO:0000259" key="2">
    <source>
        <dbReference type="Pfam" id="PF15084"/>
    </source>
</evidence>
<feature type="region of interest" description="Disordered" evidence="1">
    <location>
        <begin position="837"/>
        <end position="864"/>
    </location>
</feature>
<accession>A0AAD9PRZ5</accession>
<dbReference type="EMBL" id="JARQWQ010000160">
    <property type="protein sequence ID" value="KAK2547980.1"/>
    <property type="molecule type" value="Genomic_DNA"/>
</dbReference>
<proteinExistence type="predicted"/>
<gene>
    <name evidence="3" type="ORF">P5673_031924</name>
</gene>
<organism evidence="3 4">
    <name type="scientific">Acropora cervicornis</name>
    <name type="common">Staghorn coral</name>
    <dbReference type="NCBI Taxonomy" id="6130"/>
    <lineage>
        <taxon>Eukaryota</taxon>
        <taxon>Metazoa</taxon>
        <taxon>Cnidaria</taxon>
        <taxon>Anthozoa</taxon>
        <taxon>Hexacorallia</taxon>
        <taxon>Scleractinia</taxon>
        <taxon>Astrocoeniina</taxon>
        <taxon>Acroporidae</taxon>
        <taxon>Acropora</taxon>
    </lineage>
</organism>
<dbReference type="Pfam" id="PF15084">
    <property type="entry name" value="DUF4550"/>
    <property type="match status" value="1"/>
</dbReference>
<sequence length="1255" mass="142683">MVIVDRKLDRTKGDHKVTFTLTVALAFPSDETVVPRPLMRGMIPLKDKRKLYEAPKPHYYYHTEYNLFPNDSEPVKTDIVTYGVAAKIYSETDSKVLKTWQDGDKTWVTWTHSHTATVTKDLLLELFSHTMEFRIWDTKDKVSPRARFDRPKAFRLPGLRGPDDPQSSSMGGVQQLIVNQQQSYESAQPKQSRTFAKDKDGSGEVKRHPETAPNPPSQRDEKFFLPEENRATTAPSTFRSLSFTGSPSNATGLASMVKVQVRVDDHDSSQFSHLAKLAGVSPPMTEADLLTAEQKEVHSRQHKEQRGTTYRDSATRLDVSKPKAVLKTGPSKKDLATAVAHNRAHGTATLCVKIYKFFSGLRCNTTKLKEPCGNVEELFLSVSLDNDLLSEIQKRDLNPMVIRVSSASDLPNKPMSYMELREKCNPVHISYQFYKQPLHQSAGREQGSAVFWEDVNVVLLGTLDKDGLAEYLQGTRFEIEVHDRDRKLEQKKPKPSLFGENPDDEMINNVSLVAGRRTTHNPFTSREKPWDPYGLAKFDLSGLLLGQKYLHLRSPIHCCPLPDAFSGLEKPDGPIVGKPGNVDGPEDRPMPQANYLECGSELKVKVELAYPLNASQDCEPVYSRERDECPFGRAIYVFEYKNTPFLRQMQSEITAVNAEALELDTLPQHVIEAALSTYKLSSDQRTNKDLDIITGFQVLDGKYHVFVLEGLADKGIKRLWQNLPRPQEEDISKFNVIYNSILRFSERLYASLDVDLCRVRLHEPLEVIVQNPLLYVRDLVPKPCFQALSKLDQLLKVTKLREVTRNDLFPSADMIVSMSREFGVPLTAEDFGESVCEASTESEIEHGSSDNRPKEPQPTKTRSWTPLSLYNADYVAKLKERNGMSLGHDFIKENIVSQLRSGSKEPKKRSRTVAVHVSELPQQTAHNYSIQTLNSTELAKERLREILAKDQDRRFTYCSLYNSATVLPVHPETVKKQENMNSKRLWRTDEGFTYPGKKTSLVSNLHPKKPHSARVDELEKPWKENVLHANILKPTVDRENFPWAHRDGDLNLLSAPPPFFDEVPVLSVHLAGDTKEQEQHEAALESRRQWKERIVVNDTIFRTHRCLPETELKDRGPKASNQLAKLEGLIKNPPKKLSLSREGLGLEEIPPLGVVTNPNVDTPARKSGKLQPITRSLGEEANCGYHPGPFENEGWLLDKNKVPIPDQERNRFKTLKGHDFRLYHRDKDTFCRRPIEPLRDEERDNHLFSVPHIYS</sequence>
<reference evidence="3" key="1">
    <citation type="journal article" date="2023" name="G3 (Bethesda)">
        <title>Whole genome assembly and annotation of the endangered Caribbean coral Acropora cervicornis.</title>
        <authorList>
            <person name="Selwyn J.D."/>
            <person name="Vollmer S.V."/>
        </authorList>
    </citation>
    <scope>NUCLEOTIDE SEQUENCE</scope>
    <source>
        <strain evidence="3">K2</strain>
    </source>
</reference>
<dbReference type="PANTHER" id="PTHR33667:SF7">
    <property type="entry name" value="RIKEN CDNA 1810020O05 GENE"/>
    <property type="match status" value="1"/>
</dbReference>
<evidence type="ECO:0000256" key="1">
    <source>
        <dbReference type="SAM" id="MobiDB-lite"/>
    </source>
</evidence>
<feature type="compositionally biased region" description="Basic and acidic residues" evidence="1">
    <location>
        <begin position="195"/>
        <end position="210"/>
    </location>
</feature>
<feature type="domain" description="DUF4550" evidence="2">
    <location>
        <begin position="59"/>
        <end position="153"/>
    </location>
</feature>
<evidence type="ECO:0000313" key="4">
    <source>
        <dbReference type="Proteomes" id="UP001249851"/>
    </source>
</evidence>
<feature type="compositionally biased region" description="Polar residues" evidence="1">
    <location>
        <begin position="181"/>
        <end position="194"/>
    </location>
</feature>
<name>A0AAD9PRZ5_ACRCE</name>
<dbReference type="PANTHER" id="PTHR33667">
    <property type="entry name" value="SI:DKEY-57N24.6"/>
    <property type="match status" value="1"/>
</dbReference>
<protein>
    <recommendedName>
        <fullName evidence="2">DUF4550 domain-containing protein</fullName>
    </recommendedName>
</protein>
<comment type="caution">
    <text evidence="3">The sequence shown here is derived from an EMBL/GenBank/DDBJ whole genome shotgun (WGS) entry which is preliminary data.</text>
</comment>